<feature type="compositionally biased region" description="Basic and acidic residues" evidence="1">
    <location>
        <begin position="329"/>
        <end position="340"/>
    </location>
</feature>
<accession>A0A0B1TC63</accession>
<feature type="region of interest" description="Disordered" evidence="1">
    <location>
        <begin position="84"/>
        <end position="110"/>
    </location>
</feature>
<feature type="compositionally biased region" description="Low complexity" evidence="1">
    <location>
        <begin position="84"/>
        <end position="97"/>
    </location>
</feature>
<gene>
    <name evidence="2" type="ORF">OESDEN_05182</name>
</gene>
<evidence type="ECO:0000313" key="3">
    <source>
        <dbReference type="Proteomes" id="UP000053660"/>
    </source>
</evidence>
<protein>
    <submittedName>
        <fullName evidence="2">Uncharacterized protein</fullName>
    </submittedName>
</protein>
<dbReference type="Proteomes" id="UP000053660">
    <property type="component" value="Unassembled WGS sequence"/>
</dbReference>
<feature type="region of interest" description="Disordered" evidence="1">
    <location>
        <begin position="321"/>
        <end position="340"/>
    </location>
</feature>
<organism evidence="2 3">
    <name type="scientific">Oesophagostomum dentatum</name>
    <name type="common">Nodular worm</name>
    <dbReference type="NCBI Taxonomy" id="61180"/>
    <lineage>
        <taxon>Eukaryota</taxon>
        <taxon>Metazoa</taxon>
        <taxon>Ecdysozoa</taxon>
        <taxon>Nematoda</taxon>
        <taxon>Chromadorea</taxon>
        <taxon>Rhabditida</taxon>
        <taxon>Rhabditina</taxon>
        <taxon>Rhabditomorpha</taxon>
        <taxon>Strongyloidea</taxon>
        <taxon>Strongylidae</taxon>
        <taxon>Oesophagostomum</taxon>
    </lineage>
</organism>
<proteinExistence type="predicted"/>
<evidence type="ECO:0000313" key="2">
    <source>
        <dbReference type="EMBL" id="KHJ94879.1"/>
    </source>
</evidence>
<reference evidence="2 3" key="1">
    <citation type="submission" date="2014-03" db="EMBL/GenBank/DDBJ databases">
        <title>Draft genome of the hookworm Oesophagostomum dentatum.</title>
        <authorList>
            <person name="Mitreva M."/>
        </authorList>
    </citation>
    <scope>NUCLEOTIDE SEQUENCE [LARGE SCALE GENOMIC DNA]</scope>
    <source>
        <strain evidence="2 3">OD-Hann</strain>
    </source>
</reference>
<keyword evidence="3" id="KW-1185">Reference proteome</keyword>
<dbReference type="EMBL" id="KN550166">
    <property type="protein sequence ID" value="KHJ94879.1"/>
    <property type="molecule type" value="Genomic_DNA"/>
</dbReference>
<evidence type="ECO:0000256" key="1">
    <source>
        <dbReference type="SAM" id="MobiDB-lite"/>
    </source>
</evidence>
<sequence length="432" mass="50056">MLPFNHFSSQNILFTHPAFSTGSVQYYAIPLPPPPPLPLPFLSPFPIFDPLQPLFVMPCQPSTVPFLSAPMAFSTNLQQASQNNTSSSSLCNSTSFSEQPLQTKDRKKEAPKFLGAPKVSDSSRTKTILYRIPGTATTYTFKMDKEQTGEVKRVVCTGCLEKGKETSIEVKGMYFLSDPCKLDHVCVPQKVKKYYCGKAPVRVLQLKGNGKIEYTCASKSKETERKDTFVPEVVKCQEPKKNAVPVKRKMPTFKQEFEQWIGENKWLDKKEKADLINLSRVTEEQRKREREEQKRIREDINRRTTSMRIERSYSKLLENSCETADKEEEDRLRRGERADKKEKEDLINLSRLTEEQRKREREEQKRIREDINRRTTSMRIERSYSKLLENSSDTAAKKRKIDYDEERELSPMEMLEVLTNKAVDDSNCVYVE</sequence>
<name>A0A0B1TC63_OESDE</name>
<dbReference type="AlphaFoldDB" id="A0A0B1TC63"/>